<feature type="region of interest" description="Disordered" evidence="8">
    <location>
        <begin position="1"/>
        <end position="45"/>
    </location>
</feature>
<dbReference type="SUPFAM" id="SSF48113">
    <property type="entry name" value="Heme-dependent peroxidases"/>
    <property type="match status" value="1"/>
</dbReference>
<keyword evidence="5" id="KW-0560">Oxidoreductase</keyword>
<dbReference type="PANTHER" id="PTHR11903:SF37">
    <property type="entry name" value="PSI-PRODUCING OXYGENASE A"/>
    <property type="match status" value="1"/>
</dbReference>
<dbReference type="Proteomes" id="UP001049176">
    <property type="component" value="Chromosome 2"/>
</dbReference>
<dbReference type="InterPro" id="IPR050783">
    <property type="entry name" value="Oxylipin_biosynth_metab"/>
</dbReference>
<dbReference type="AlphaFoldDB" id="A0A9P7UXH2"/>
<evidence type="ECO:0000313" key="9">
    <source>
        <dbReference type="EMBL" id="KAG7096395.1"/>
    </source>
</evidence>
<dbReference type="GO" id="GO:0004601">
    <property type="term" value="F:peroxidase activity"/>
    <property type="evidence" value="ECO:0007669"/>
    <property type="project" value="InterPro"/>
</dbReference>
<dbReference type="GO" id="GO:0004497">
    <property type="term" value="F:monooxygenase activity"/>
    <property type="evidence" value="ECO:0007669"/>
    <property type="project" value="InterPro"/>
</dbReference>
<dbReference type="PRINTS" id="PR00457">
    <property type="entry name" value="ANPEROXIDASE"/>
</dbReference>
<evidence type="ECO:0000256" key="1">
    <source>
        <dbReference type="ARBA" id="ARBA00011881"/>
    </source>
</evidence>
<evidence type="ECO:0000256" key="4">
    <source>
        <dbReference type="ARBA" id="ARBA00022964"/>
    </source>
</evidence>
<dbReference type="RefSeq" id="XP_043012865.1">
    <property type="nucleotide sequence ID" value="XM_043148273.1"/>
</dbReference>
<keyword evidence="10" id="KW-1185">Reference proteome</keyword>
<dbReference type="SUPFAM" id="SSF48264">
    <property type="entry name" value="Cytochrome P450"/>
    <property type="match status" value="1"/>
</dbReference>
<keyword evidence="3 7" id="KW-0479">Metal-binding</keyword>
<feature type="binding site" description="axial binding residue" evidence="7">
    <location>
        <position position="381"/>
    </location>
    <ligand>
        <name>heme b</name>
        <dbReference type="ChEBI" id="CHEBI:60344"/>
    </ligand>
    <ligandPart>
        <name>Fe</name>
        <dbReference type="ChEBI" id="CHEBI:18248"/>
    </ligandPart>
</feature>
<accession>A0A9P7UXH2</accession>
<feature type="compositionally biased region" description="Polar residues" evidence="8">
    <location>
        <begin position="1"/>
        <end position="10"/>
    </location>
</feature>
<dbReference type="PANTHER" id="PTHR11903">
    <property type="entry name" value="PROSTAGLANDIN G/H SYNTHASE"/>
    <property type="match status" value="1"/>
</dbReference>
<evidence type="ECO:0000256" key="6">
    <source>
        <dbReference type="ARBA" id="ARBA00023004"/>
    </source>
</evidence>
<dbReference type="GO" id="GO:0006631">
    <property type="term" value="P:fatty acid metabolic process"/>
    <property type="evidence" value="ECO:0007669"/>
    <property type="project" value="UniProtKB-ARBA"/>
</dbReference>
<dbReference type="OrthoDB" id="823504at2759"/>
<dbReference type="InterPro" id="IPR037120">
    <property type="entry name" value="Haem_peroxidase_sf_animal"/>
</dbReference>
<dbReference type="Pfam" id="PF00067">
    <property type="entry name" value="p450"/>
    <property type="match status" value="1"/>
</dbReference>
<dbReference type="KEGG" id="more:E1B28_003838"/>
<sequence>MASIARNTSLFKRAQRESSVSTETSSNEGTPTPTAGASATAKGKMLKDTNEQVKKGGTVHPQHSALSTVLDAVRHADSIDDRKLLLEHGLALISNLPPGKVQQDLQDQVIKLLYNDLSHPPATCIGSKYSWRSADGSFNNVAIPQLGRAQEPYARSVQQSHPLPAHELPDPGLIFDTLLRREGFVKHPAGLSSLMFSFAALVIHTVFRTSHADVNINETSSYVDLSPLYGHNQEAQDKVRKRDGRGLLHPDVFAEDRLLLLPPAVCVILVLFSRNHNYIAERLLEINERGTFNKDPSTIKSEQELAAQDEELFQTARLINCGWFGSAVFTDYVSCILGLVRQGSSWTLDPFGDIKNEDHSNFERGKGNVCSVEFNCLYRWHATTSTEDEKWVDKVFENIFEGKSPDVVTAQDFKDAAKRVQAMTPDIQHWTFGGLQRGEDGKFKDEDLATVLKNATDHPAGAFRARGTPASMRLHEIMGIMQNRQWGVCSLNDFRRYLGLKPYSSFLEWNPDPEIAHAADKLYGNIEYLELYVGLQAEEAKPVVEGAGLCPGYTISRAILSDAIALTRGDRHFTHDYTPYNLTAWGFADCQRDPGAWGFGSTLGRLFLRALPEQFTENSTYAFFPLMTPDSMKENLKELKLVDKYDMARSGPVPGYQTIKDYRQIGDILKSSEFKTPRYQERANKVIKGRGKGFFTVSDSRDEQDRVLKILSLPECQTETTQYFYKQTLKLIKEHSWGLSGGQKRAVDIVRDVCKAVPAYWAASLAGITLKSSPSGNGAFTVSEFYDMLGDIYTYIFLNVESAQVMVLQEKVEGHVRKLLGQIESGLHLGLKRLSVSGILDTMSSLFSKPKANEQHILVKKLQEQGSSANQTAVTVLAIMVGTVPELSLALTNMIHLCLKNQVEQNVRTEANSGFENFAKESLRLDPPFQGVFRAASGDVSIAESSIKKGTELFLDLASACQDSKIYANPDSFNPARSTKHHLFTDDGIYRCLGESLTEKIMGQVLKAVFSLKNIGKAPGQSGELKRFKDHKRPELHWAYLNDSKKVSAWPTSMHVTYDPEPSVNGV</sequence>
<dbReference type="InterPro" id="IPR010255">
    <property type="entry name" value="Haem_peroxidase_sf"/>
</dbReference>
<reference evidence="9" key="1">
    <citation type="journal article" date="2021" name="Genome Biol. Evol.">
        <title>The assembled and annotated genome of the fairy-ring fungus Marasmius oreades.</title>
        <authorList>
            <person name="Hiltunen M."/>
            <person name="Ament-Velasquez S.L."/>
            <person name="Johannesson H."/>
        </authorList>
    </citation>
    <scope>NUCLEOTIDE SEQUENCE</scope>
    <source>
        <strain evidence="9">03SP1</strain>
    </source>
</reference>
<evidence type="ECO:0000256" key="5">
    <source>
        <dbReference type="ARBA" id="ARBA00023002"/>
    </source>
</evidence>
<evidence type="ECO:0000313" key="10">
    <source>
        <dbReference type="Proteomes" id="UP001049176"/>
    </source>
</evidence>
<name>A0A9P7UXH2_9AGAR</name>
<evidence type="ECO:0000256" key="8">
    <source>
        <dbReference type="SAM" id="MobiDB-lite"/>
    </source>
</evidence>
<dbReference type="GO" id="GO:0005506">
    <property type="term" value="F:iron ion binding"/>
    <property type="evidence" value="ECO:0007669"/>
    <property type="project" value="InterPro"/>
</dbReference>
<dbReference type="InterPro" id="IPR019791">
    <property type="entry name" value="Haem_peroxidase_animal"/>
</dbReference>
<dbReference type="GO" id="GO:0051213">
    <property type="term" value="F:dioxygenase activity"/>
    <property type="evidence" value="ECO:0007669"/>
    <property type="project" value="UniProtKB-KW"/>
</dbReference>
<dbReference type="Gene3D" id="1.10.630.10">
    <property type="entry name" value="Cytochrome P450"/>
    <property type="match status" value="1"/>
</dbReference>
<evidence type="ECO:0008006" key="11">
    <source>
        <dbReference type="Google" id="ProtNLM"/>
    </source>
</evidence>
<dbReference type="InterPro" id="IPR001128">
    <property type="entry name" value="Cyt_P450"/>
</dbReference>
<comment type="subunit">
    <text evidence="1">Homotetramer.</text>
</comment>
<protein>
    <recommendedName>
        <fullName evidence="11">Linoleate diol synthase</fullName>
    </recommendedName>
</protein>
<dbReference type="Gene3D" id="1.10.640.10">
    <property type="entry name" value="Haem peroxidase domain superfamily, animal type"/>
    <property type="match status" value="1"/>
</dbReference>
<keyword evidence="4" id="KW-0223">Dioxygenase</keyword>
<dbReference type="InterPro" id="IPR036396">
    <property type="entry name" value="Cyt_P450_sf"/>
</dbReference>
<dbReference type="CDD" id="cd09817">
    <property type="entry name" value="linoleate_diol_synthase_like"/>
    <property type="match status" value="1"/>
</dbReference>
<dbReference type="InterPro" id="IPR034812">
    <property type="entry name" value="Ppo-like_N"/>
</dbReference>
<dbReference type="PROSITE" id="PS50292">
    <property type="entry name" value="PEROXIDASE_3"/>
    <property type="match status" value="1"/>
</dbReference>
<dbReference type="EMBL" id="CM032182">
    <property type="protein sequence ID" value="KAG7096395.1"/>
    <property type="molecule type" value="Genomic_DNA"/>
</dbReference>
<evidence type="ECO:0000256" key="2">
    <source>
        <dbReference type="ARBA" id="ARBA00022617"/>
    </source>
</evidence>
<evidence type="ECO:0000256" key="7">
    <source>
        <dbReference type="PIRSR" id="PIRSR619791-2"/>
    </source>
</evidence>
<dbReference type="GO" id="GO:0016705">
    <property type="term" value="F:oxidoreductase activity, acting on paired donors, with incorporation or reduction of molecular oxygen"/>
    <property type="evidence" value="ECO:0007669"/>
    <property type="project" value="InterPro"/>
</dbReference>
<dbReference type="GeneID" id="66072914"/>
<proteinExistence type="predicted"/>
<keyword evidence="2 7" id="KW-0349">Heme</keyword>
<comment type="caution">
    <text evidence="9">The sequence shown here is derived from an EMBL/GenBank/DDBJ whole genome shotgun (WGS) entry which is preliminary data.</text>
</comment>
<dbReference type="GO" id="GO:0020037">
    <property type="term" value="F:heme binding"/>
    <property type="evidence" value="ECO:0007669"/>
    <property type="project" value="InterPro"/>
</dbReference>
<dbReference type="GO" id="GO:0006979">
    <property type="term" value="P:response to oxidative stress"/>
    <property type="evidence" value="ECO:0007669"/>
    <property type="project" value="InterPro"/>
</dbReference>
<feature type="compositionally biased region" description="Low complexity" evidence="8">
    <location>
        <begin position="17"/>
        <end position="41"/>
    </location>
</feature>
<gene>
    <name evidence="9" type="ORF">E1B28_003838</name>
</gene>
<keyword evidence="6 7" id="KW-0408">Iron</keyword>
<organism evidence="9 10">
    <name type="scientific">Marasmius oreades</name>
    <name type="common">fairy-ring Marasmius</name>
    <dbReference type="NCBI Taxonomy" id="181124"/>
    <lineage>
        <taxon>Eukaryota</taxon>
        <taxon>Fungi</taxon>
        <taxon>Dikarya</taxon>
        <taxon>Basidiomycota</taxon>
        <taxon>Agaricomycotina</taxon>
        <taxon>Agaricomycetes</taxon>
        <taxon>Agaricomycetidae</taxon>
        <taxon>Agaricales</taxon>
        <taxon>Marasmiineae</taxon>
        <taxon>Marasmiaceae</taxon>
        <taxon>Marasmius</taxon>
    </lineage>
</organism>
<dbReference type="Pfam" id="PF03098">
    <property type="entry name" value="An_peroxidase"/>
    <property type="match status" value="1"/>
</dbReference>
<evidence type="ECO:0000256" key="3">
    <source>
        <dbReference type="ARBA" id="ARBA00022723"/>
    </source>
</evidence>